<dbReference type="EMBL" id="BKCJ011188992">
    <property type="protein sequence ID" value="GFD01077.1"/>
    <property type="molecule type" value="Genomic_DNA"/>
</dbReference>
<dbReference type="AlphaFoldDB" id="A0A699SSZ6"/>
<sequence length="155" mass="15340">GGVPAGSDPAGGIVPTGGVLAGSSVPASDVPSSSIPACCVPAGGVLAGSLVSTDSATSSIPAASVFVPAIVPTDSAANSPLPLVLSLGSCAHTTRFLSPSDLGNHLHTAGIFSSSSYDDDFCVNVTNLDSNVVMDPVATKRVNFIHPQSQILRDL</sequence>
<protein>
    <submittedName>
        <fullName evidence="1">Uncharacterized protein</fullName>
    </submittedName>
</protein>
<evidence type="ECO:0000313" key="1">
    <source>
        <dbReference type="EMBL" id="GFD01077.1"/>
    </source>
</evidence>
<feature type="non-terminal residue" evidence="1">
    <location>
        <position position="155"/>
    </location>
</feature>
<gene>
    <name evidence="1" type="ORF">Tci_873046</name>
</gene>
<comment type="caution">
    <text evidence="1">The sequence shown here is derived from an EMBL/GenBank/DDBJ whole genome shotgun (WGS) entry which is preliminary data.</text>
</comment>
<proteinExistence type="predicted"/>
<accession>A0A699SSZ6</accession>
<feature type="non-terminal residue" evidence="1">
    <location>
        <position position="1"/>
    </location>
</feature>
<name>A0A699SSZ6_TANCI</name>
<reference evidence="1" key="1">
    <citation type="journal article" date="2019" name="Sci. Rep.">
        <title>Draft genome of Tanacetum cinerariifolium, the natural source of mosquito coil.</title>
        <authorList>
            <person name="Yamashiro T."/>
            <person name="Shiraishi A."/>
            <person name="Satake H."/>
            <person name="Nakayama K."/>
        </authorList>
    </citation>
    <scope>NUCLEOTIDE SEQUENCE</scope>
</reference>
<organism evidence="1">
    <name type="scientific">Tanacetum cinerariifolium</name>
    <name type="common">Dalmatian daisy</name>
    <name type="synonym">Chrysanthemum cinerariifolium</name>
    <dbReference type="NCBI Taxonomy" id="118510"/>
    <lineage>
        <taxon>Eukaryota</taxon>
        <taxon>Viridiplantae</taxon>
        <taxon>Streptophyta</taxon>
        <taxon>Embryophyta</taxon>
        <taxon>Tracheophyta</taxon>
        <taxon>Spermatophyta</taxon>
        <taxon>Magnoliopsida</taxon>
        <taxon>eudicotyledons</taxon>
        <taxon>Gunneridae</taxon>
        <taxon>Pentapetalae</taxon>
        <taxon>asterids</taxon>
        <taxon>campanulids</taxon>
        <taxon>Asterales</taxon>
        <taxon>Asteraceae</taxon>
        <taxon>Asteroideae</taxon>
        <taxon>Anthemideae</taxon>
        <taxon>Anthemidinae</taxon>
        <taxon>Tanacetum</taxon>
    </lineage>
</organism>